<reference evidence="2" key="1">
    <citation type="journal article" date="2019" name="Int. J. Syst. Evol. Microbiol.">
        <title>The Global Catalogue of Microorganisms (GCM) 10K type strain sequencing project: providing services to taxonomists for standard genome sequencing and annotation.</title>
        <authorList>
            <consortium name="The Broad Institute Genomics Platform"/>
            <consortium name="The Broad Institute Genome Sequencing Center for Infectious Disease"/>
            <person name="Wu L."/>
            <person name="Ma J."/>
        </authorList>
    </citation>
    <scope>NUCLEOTIDE SEQUENCE [LARGE SCALE GENOMIC DNA]</scope>
    <source>
        <strain evidence="2">CECT 8064</strain>
    </source>
</reference>
<dbReference type="RefSeq" id="WP_358214848.1">
    <property type="nucleotide sequence ID" value="NZ_JBHSFS010000001.1"/>
</dbReference>
<comment type="caution">
    <text evidence="1">The sequence shown here is derived from an EMBL/GenBank/DDBJ whole genome shotgun (WGS) entry which is preliminary data.</text>
</comment>
<organism evidence="1 2">
    <name type="scientific">Streptomyces ehimensis</name>
    <dbReference type="NCBI Taxonomy" id="68195"/>
    <lineage>
        <taxon>Bacteria</taxon>
        <taxon>Bacillati</taxon>
        <taxon>Actinomycetota</taxon>
        <taxon>Actinomycetes</taxon>
        <taxon>Kitasatosporales</taxon>
        <taxon>Streptomycetaceae</taxon>
        <taxon>Streptomyces</taxon>
    </lineage>
</organism>
<evidence type="ECO:0000313" key="1">
    <source>
        <dbReference type="EMBL" id="MFC4511655.1"/>
    </source>
</evidence>
<name>A0ABV9BE12_9ACTN</name>
<dbReference type="EMBL" id="JBHSFS010000001">
    <property type="protein sequence ID" value="MFC4511655.1"/>
    <property type="molecule type" value="Genomic_DNA"/>
</dbReference>
<sequence length="63" mass="6611">MTISLPHTSGGAPGTPSCSQCVLFARAKAGAVERSDPMALAQYEAAEKAHWARAHPEHPVNSL</sequence>
<proteinExistence type="predicted"/>
<keyword evidence="2" id="KW-1185">Reference proteome</keyword>
<accession>A0ABV9BE12</accession>
<dbReference type="Proteomes" id="UP001595990">
    <property type="component" value="Unassembled WGS sequence"/>
</dbReference>
<evidence type="ECO:0000313" key="2">
    <source>
        <dbReference type="Proteomes" id="UP001595990"/>
    </source>
</evidence>
<gene>
    <name evidence="1" type="ORF">ACFPEN_01770</name>
</gene>
<protein>
    <submittedName>
        <fullName evidence="1">Uncharacterized protein</fullName>
    </submittedName>
</protein>